<dbReference type="Pfam" id="PF06996">
    <property type="entry name" value="T6SS_TssG"/>
    <property type="match status" value="1"/>
</dbReference>
<evidence type="ECO:0000313" key="1">
    <source>
        <dbReference type="EMBL" id="MCJ8501788.1"/>
    </source>
</evidence>
<organism evidence="1 2">
    <name type="scientific">Desulfatitalea alkaliphila</name>
    <dbReference type="NCBI Taxonomy" id="2929485"/>
    <lineage>
        <taxon>Bacteria</taxon>
        <taxon>Pseudomonadati</taxon>
        <taxon>Thermodesulfobacteriota</taxon>
        <taxon>Desulfobacteria</taxon>
        <taxon>Desulfobacterales</taxon>
        <taxon>Desulfosarcinaceae</taxon>
        <taxon>Desulfatitalea</taxon>
    </lineage>
</organism>
<name>A0AA41RAW4_9BACT</name>
<keyword evidence="2" id="KW-1185">Reference proteome</keyword>
<accession>A0AA41RAW4</accession>
<gene>
    <name evidence="1" type="primary">tssG</name>
    <name evidence="1" type="ORF">MRX98_14490</name>
</gene>
<dbReference type="RefSeq" id="WP_246910974.1">
    <property type="nucleotide sequence ID" value="NZ_JALJRB010000017.1"/>
</dbReference>
<sequence>MEGTDRRPSTDLAVDGEGALCGDLLTNAPAYAFFQAMRLLRRAVRAEDGRDAAQAEERIRIRPNLSLAFPAADIESITQQSSPTDGTIFHITANFLGLYGTASPLPTFYTEDLLEEAAQDESVSRDFLDIIHQRLYHLLFKGWLKYRQYLQVAEAQQSAHMERLYCLLGLGTETQRQKADPAFPPYRLLRYIGLFTQYPRSAAGLTALLTDALQRVPLRIVPCISRWATIPDSQRFCVGSAGNRIGMDSYLGHTIEDRMGRFRIQIGPLPKTLFFQFTPGSPLYLQLAALTALYVTEPLSCEVELVLAAGEAETLCLGDPGRSRLGIASWVFSEASLGEVRTRFEMQHP</sequence>
<evidence type="ECO:0000313" key="2">
    <source>
        <dbReference type="Proteomes" id="UP001165427"/>
    </source>
</evidence>
<dbReference type="Proteomes" id="UP001165427">
    <property type="component" value="Unassembled WGS sequence"/>
</dbReference>
<comment type="caution">
    <text evidence="1">The sequence shown here is derived from an EMBL/GenBank/DDBJ whole genome shotgun (WGS) entry which is preliminary data.</text>
</comment>
<dbReference type="NCBIfam" id="TIGR03347">
    <property type="entry name" value="VI_chp_1"/>
    <property type="match status" value="1"/>
</dbReference>
<proteinExistence type="predicted"/>
<dbReference type="AlphaFoldDB" id="A0AA41RAW4"/>
<reference evidence="1" key="1">
    <citation type="submission" date="2022-04" db="EMBL/GenBank/DDBJ databases">
        <title>Desulfatitalea alkaliphila sp. nov., a novel anaerobic sulfate-reducing bacterium isolated from terrestrial mud volcano, Taman Peninsula, Russia.</title>
        <authorList>
            <person name="Khomyakova M.A."/>
            <person name="Merkel A.Y."/>
            <person name="Slobodkin A.I."/>
        </authorList>
    </citation>
    <scope>NUCLEOTIDE SEQUENCE</scope>
    <source>
        <strain evidence="1">M08but</strain>
    </source>
</reference>
<dbReference type="PANTHER" id="PTHR35564">
    <property type="match status" value="1"/>
</dbReference>
<protein>
    <submittedName>
        <fullName evidence="1">Type VI secretion system baseplate subunit TssG</fullName>
    </submittedName>
</protein>
<dbReference type="PANTHER" id="PTHR35564:SF3">
    <property type="entry name" value="TYPE VI SECRETION SYSTEM BASEPLATE SUBUNIT TSSG"/>
    <property type="match status" value="1"/>
</dbReference>
<dbReference type="EMBL" id="JALJRB010000017">
    <property type="protein sequence ID" value="MCJ8501788.1"/>
    <property type="molecule type" value="Genomic_DNA"/>
</dbReference>
<dbReference type="InterPro" id="IPR010732">
    <property type="entry name" value="T6SS_TssG-like"/>
</dbReference>